<name>A0AAN8B0Q5_9TELE</name>
<feature type="compositionally biased region" description="Acidic residues" evidence="1">
    <location>
        <begin position="14"/>
        <end position="32"/>
    </location>
</feature>
<protein>
    <submittedName>
        <fullName evidence="2">Uncharacterized protein</fullName>
    </submittedName>
</protein>
<dbReference type="AlphaFoldDB" id="A0AAN8B0Q5"/>
<sequence>MDSREDGLSVSASLEDETISSESEPVESGDDDLCVIVYSNGTANWGMGESGESDLFSLNSGIDSGDDALGSIADSSDMGLYSGRD</sequence>
<reference evidence="2 3" key="1">
    <citation type="journal article" date="2023" name="Mol. Biol. Evol.">
        <title>Genomics of Secondarily Temperate Adaptation in the Only Non-Antarctic Icefish.</title>
        <authorList>
            <person name="Rivera-Colon A.G."/>
            <person name="Rayamajhi N."/>
            <person name="Minhas B.F."/>
            <person name="Madrigal G."/>
            <person name="Bilyk K.T."/>
            <person name="Yoon V."/>
            <person name="Hune M."/>
            <person name="Gregory S."/>
            <person name="Cheng C.H.C."/>
            <person name="Catchen J.M."/>
        </authorList>
    </citation>
    <scope>NUCLEOTIDE SEQUENCE [LARGE SCALE GENOMIC DNA]</scope>
    <source>
        <strain evidence="2">JC2023a</strain>
    </source>
</reference>
<feature type="region of interest" description="Disordered" evidence="1">
    <location>
        <begin position="66"/>
        <end position="85"/>
    </location>
</feature>
<keyword evidence="3" id="KW-1185">Reference proteome</keyword>
<comment type="caution">
    <text evidence="2">The sequence shown here is derived from an EMBL/GenBank/DDBJ whole genome shotgun (WGS) entry which is preliminary data.</text>
</comment>
<organism evidence="2 3">
    <name type="scientific">Champsocephalus esox</name>
    <name type="common">pike icefish</name>
    <dbReference type="NCBI Taxonomy" id="159716"/>
    <lineage>
        <taxon>Eukaryota</taxon>
        <taxon>Metazoa</taxon>
        <taxon>Chordata</taxon>
        <taxon>Craniata</taxon>
        <taxon>Vertebrata</taxon>
        <taxon>Euteleostomi</taxon>
        <taxon>Actinopterygii</taxon>
        <taxon>Neopterygii</taxon>
        <taxon>Teleostei</taxon>
        <taxon>Neoteleostei</taxon>
        <taxon>Acanthomorphata</taxon>
        <taxon>Eupercaria</taxon>
        <taxon>Perciformes</taxon>
        <taxon>Notothenioidei</taxon>
        <taxon>Channichthyidae</taxon>
        <taxon>Champsocephalus</taxon>
    </lineage>
</organism>
<dbReference type="EMBL" id="JAULUE010002068">
    <property type="protein sequence ID" value="KAK5876260.1"/>
    <property type="molecule type" value="Genomic_DNA"/>
</dbReference>
<dbReference type="Proteomes" id="UP001335648">
    <property type="component" value="Unassembled WGS sequence"/>
</dbReference>
<gene>
    <name evidence="2" type="ORF">CesoFtcFv8_027248</name>
</gene>
<evidence type="ECO:0000313" key="3">
    <source>
        <dbReference type="Proteomes" id="UP001335648"/>
    </source>
</evidence>
<proteinExistence type="predicted"/>
<evidence type="ECO:0000313" key="2">
    <source>
        <dbReference type="EMBL" id="KAK5876260.1"/>
    </source>
</evidence>
<accession>A0AAN8B0Q5</accession>
<evidence type="ECO:0000256" key="1">
    <source>
        <dbReference type="SAM" id="MobiDB-lite"/>
    </source>
</evidence>
<feature type="region of interest" description="Disordered" evidence="1">
    <location>
        <begin position="1"/>
        <end position="32"/>
    </location>
</feature>